<evidence type="ECO:0000256" key="1">
    <source>
        <dbReference type="ARBA" id="ARBA00004377"/>
    </source>
</evidence>
<evidence type="ECO:0000256" key="11">
    <source>
        <dbReference type="SAM" id="Phobius"/>
    </source>
</evidence>
<dbReference type="InterPro" id="IPR023229">
    <property type="entry name" value="T2SS_M_periplasmic_sf"/>
</dbReference>
<keyword evidence="3 10" id="KW-0813">Transport</keyword>
<evidence type="ECO:0000256" key="5">
    <source>
        <dbReference type="ARBA" id="ARBA00022519"/>
    </source>
</evidence>
<dbReference type="SUPFAM" id="SSF103054">
    <property type="entry name" value="General secretion pathway protein M, EpsM"/>
    <property type="match status" value="1"/>
</dbReference>
<comment type="function">
    <text evidence="10">Inner membrane component of the type II secretion system required for the energy-dependent secretion of extracellular factors such as proteases and toxins from the periplasm.</text>
</comment>
<reference evidence="12 13" key="1">
    <citation type="submission" date="2022-01" db="EMBL/GenBank/DDBJ databases">
        <title>Whole genome-based taxonomy of the Shewanellaceae.</title>
        <authorList>
            <person name="Martin-Rodriguez A.J."/>
        </authorList>
    </citation>
    <scope>NUCLEOTIDE SEQUENCE [LARGE SCALE GENOMIC DNA]</scope>
    <source>
        <strain evidence="12 13">DSM 17177</strain>
    </source>
</reference>
<keyword evidence="9 10" id="KW-0472">Membrane</keyword>
<evidence type="ECO:0000256" key="4">
    <source>
        <dbReference type="ARBA" id="ARBA00022475"/>
    </source>
</evidence>
<evidence type="ECO:0000256" key="3">
    <source>
        <dbReference type="ARBA" id="ARBA00022448"/>
    </source>
</evidence>
<comment type="subcellular location">
    <subcellularLocation>
        <location evidence="1">Cell inner membrane</location>
        <topology evidence="1">Single-pass membrane protein</topology>
    </subcellularLocation>
</comment>
<keyword evidence="5 10" id="KW-0997">Cell inner membrane</keyword>
<comment type="similarity">
    <text evidence="2 10">Belongs to the GSP M family.</text>
</comment>
<dbReference type="PIRSF" id="PIRSF006291">
    <property type="entry name" value="GspM"/>
    <property type="match status" value="1"/>
</dbReference>
<protein>
    <recommendedName>
        <fullName evidence="10">Type II secretion system protein M</fullName>
        <shortName evidence="10">T2SS protein M</shortName>
    </recommendedName>
    <alternativeName>
        <fullName evidence="10">General secretion pathway protein M</fullName>
    </alternativeName>
</protein>
<keyword evidence="8 11" id="KW-1133">Transmembrane helix</keyword>
<keyword evidence="7 10" id="KW-0653">Protein transport</keyword>
<dbReference type="EMBL" id="JAKIKS010000016">
    <property type="protein sequence ID" value="MCL1124009.1"/>
    <property type="molecule type" value="Genomic_DNA"/>
</dbReference>
<evidence type="ECO:0000256" key="8">
    <source>
        <dbReference type="ARBA" id="ARBA00022989"/>
    </source>
</evidence>
<name>A0ABT0L8I8_9GAMM</name>
<evidence type="ECO:0000313" key="12">
    <source>
        <dbReference type="EMBL" id="MCL1124009.1"/>
    </source>
</evidence>
<proteinExistence type="inferred from homology"/>
<organism evidence="12 13">
    <name type="scientific">Shewanella surugensis</name>
    <dbReference type="NCBI Taxonomy" id="212020"/>
    <lineage>
        <taxon>Bacteria</taxon>
        <taxon>Pseudomonadati</taxon>
        <taxon>Pseudomonadota</taxon>
        <taxon>Gammaproteobacteria</taxon>
        <taxon>Alteromonadales</taxon>
        <taxon>Shewanellaceae</taxon>
        <taxon>Shewanella</taxon>
    </lineage>
</organism>
<dbReference type="Pfam" id="PF04612">
    <property type="entry name" value="T2SSM"/>
    <property type="match status" value="1"/>
</dbReference>
<keyword evidence="13" id="KW-1185">Reference proteome</keyword>
<accession>A0ABT0L8I8</accession>
<dbReference type="Gene3D" id="3.30.1360.100">
    <property type="entry name" value="General secretion pathway protein M, EpsM"/>
    <property type="match status" value="1"/>
</dbReference>
<sequence length="158" mass="17538">MENIKVWWRGLVLREQQMVAACAVVLTVGFVYWGIWTPMDNAEMDAKRSLAAQEKTLNYVKQIANRIEGLKQAKGAGKFSGSLSAVVNQTAAHFGLEITRMQPQGNKIQVWMADVPFDTLLDYVSDLVQTKGLSLDSIDLTAGDTPGYVSVRRIQFSL</sequence>
<evidence type="ECO:0000256" key="10">
    <source>
        <dbReference type="PIRNR" id="PIRNR006291"/>
    </source>
</evidence>
<gene>
    <name evidence="12" type="ORF">L2764_05845</name>
</gene>
<keyword evidence="6 11" id="KW-0812">Transmembrane</keyword>
<evidence type="ECO:0000256" key="6">
    <source>
        <dbReference type="ARBA" id="ARBA00022692"/>
    </source>
</evidence>
<feature type="transmembrane region" description="Helical" evidence="11">
    <location>
        <begin position="18"/>
        <end position="39"/>
    </location>
</feature>
<evidence type="ECO:0000313" key="13">
    <source>
        <dbReference type="Proteomes" id="UP001203423"/>
    </source>
</evidence>
<evidence type="ECO:0000256" key="7">
    <source>
        <dbReference type="ARBA" id="ARBA00022927"/>
    </source>
</evidence>
<keyword evidence="4 10" id="KW-1003">Cell membrane</keyword>
<dbReference type="Proteomes" id="UP001203423">
    <property type="component" value="Unassembled WGS sequence"/>
</dbReference>
<dbReference type="InterPro" id="IPR007690">
    <property type="entry name" value="T2SS_GspM"/>
</dbReference>
<evidence type="ECO:0000256" key="2">
    <source>
        <dbReference type="ARBA" id="ARBA00010637"/>
    </source>
</evidence>
<evidence type="ECO:0000256" key="9">
    <source>
        <dbReference type="ARBA" id="ARBA00023136"/>
    </source>
</evidence>
<comment type="caution">
    <text evidence="12">The sequence shown here is derived from an EMBL/GenBank/DDBJ whole genome shotgun (WGS) entry which is preliminary data.</text>
</comment>
<dbReference type="RefSeq" id="WP_248939293.1">
    <property type="nucleotide sequence ID" value="NZ_JAKIKS010000016.1"/>
</dbReference>